<evidence type="ECO:0000259" key="1">
    <source>
        <dbReference type="Pfam" id="PF07727"/>
    </source>
</evidence>
<gene>
    <name evidence="2" type="ORF">Tco_0951612</name>
</gene>
<reference evidence="2" key="1">
    <citation type="journal article" date="2022" name="Int. J. Mol. Sci.">
        <title>Draft Genome of Tanacetum Coccineum: Genomic Comparison of Closely Related Tanacetum-Family Plants.</title>
        <authorList>
            <person name="Yamashiro T."/>
            <person name="Shiraishi A."/>
            <person name="Nakayama K."/>
            <person name="Satake H."/>
        </authorList>
    </citation>
    <scope>NUCLEOTIDE SEQUENCE</scope>
</reference>
<accession>A0ABQ5DUL9</accession>
<evidence type="ECO:0000313" key="2">
    <source>
        <dbReference type="EMBL" id="GJT42897.1"/>
    </source>
</evidence>
<dbReference type="Pfam" id="PF07727">
    <property type="entry name" value="RVT_2"/>
    <property type="match status" value="1"/>
</dbReference>
<comment type="caution">
    <text evidence="2">The sequence shown here is derived from an EMBL/GenBank/DDBJ whole genome shotgun (WGS) entry which is preliminary data.</text>
</comment>
<evidence type="ECO:0000313" key="3">
    <source>
        <dbReference type="Proteomes" id="UP001151760"/>
    </source>
</evidence>
<dbReference type="InterPro" id="IPR013103">
    <property type="entry name" value="RVT_2"/>
</dbReference>
<sequence>MCMFALAVSTAKLTNIKEAMADHAWIEAMQEELHQFDILKMDVKTAVLNGPLKEEVYVAQLDDFIDYDHPEKVYRLMKARHGLKQAPRAWYDELSNFLMSKGFTKGEKLVSWMLKKHDCTAMSTTKAEYMALSASCAQVMWITLVPSTSMSITTLSRNRFEYLARRLGMRCLTPVELEVLANEYA</sequence>
<dbReference type="Proteomes" id="UP001151760">
    <property type="component" value="Unassembled WGS sequence"/>
</dbReference>
<name>A0ABQ5DUL9_9ASTR</name>
<proteinExistence type="predicted"/>
<organism evidence="2 3">
    <name type="scientific">Tanacetum coccineum</name>
    <dbReference type="NCBI Taxonomy" id="301880"/>
    <lineage>
        <taxon>Eukaryota</taxon>
        <taxon>Viridiplantae</taxon>
        <taxon>Streptophyta</taxon>
        <taxon>Embryophyta</taxon>
        <taxon>Tracheophyta</taxon>
        <taxon>Spermatophyta</taxon>
        <taxon>Magnoliopsida</taxon>
        <taxon>eudicotyledons</taxon>
        <taxon>Gunneridae</taxon>
        <taxon>Pentapetalae</taxon>
        <taxon>asterids</taxon>
        <taxon>campanulids</taxon>
        <taxon>Asterales</taxon>
        <taxon>Asteraceae</taxon>
        <taxon>Asteroideae</taxon>
        <taxon>Anthemideae</taxon>
        <taxon>Anthemidinae</taxon>
        <taxon>Tanacetum</taxon>
    </lineage>
</organism>
<protein>
    <submittedName>
        <fullName evidence="2">Retrovirus-related pol polyprotein from transposon TNT 1-94</fullName>
    </submittedName>
</protein>
<dbReference type="EMBL" id="BQNB010015684">
    <property type="protein sequence ID" value="GJT42897.1"/>
    <property type="molecule type" value="Genomic_DNA"/>
</dbReference>
<reference evidence="2" key="2">
    <citation type="submission" date="2022-01" db="EMBL/GenBank/DDBJ databases">
        <authorList>
            <person name="Yamashiro T."/>
            <person name="Shiraishi A."/>
            <person name="Satake H."/>
            <person name="Nakayama K."/>
        </authorList>
    </citation>
    <scope>NUCLEOTIDE SEQUENCE</scope>
</reference>
<feature type="domain" description="Reverse transcriptase Ty1/copia-type" evidence="1">
    <location>
        <begin position="36"/>
        <end position="108"/>
    </location>
</feature>
<keyword evidence="3" id="KW-1185">Reference proteome</keyword>